<evidence type="ECO:0000313" key="3">
    <source>
        <dbReference type="Proteomes" id="UP001630127"/>
    </source>
</evidence>
<comment type="caution">
    <text evidence="2">The sequence shown here is derived from an EMBL/GenBank/DDBJ whole genome shotgun (WGS) entry which is preliminary data.</text>
</comment>
<keyword evidence="1" id="KW-0175">Coiled coil</keyword>
<dbReference type="Proteomes" id="UP001630127">
    <property type="component" value="Unassembled WGS sequence"/>
</dbReference>
<evidence type="ECO:0000313" key="2">
    <source>
        <dbReference type="EMBL" id="KAL3507711.1"/>
    </source>
</evidence>
<dbReference type="AlphaFoldDB" id="A0ABD2YJY9"/>
<reference evidence="2 3" key="1">
    <citation type="submission" date="2024-11" db="EMBL/GenBank/DDBJ databases">
        <title>A near-complete genome assembly of Cinchona calisaya.</title>
        <authorList>
            <person name="Lian D.C."/>
            <person name="Zhao X.W."/>
            <person name="Wei L."/>
        </authorList>
    </citation>
    <scope>NUCLEOTIDE SEQUENCE [LARGE SCALE GENOMIC DNA]</scope>
    <source>
        <tissue evidence="2">Nenye</tissue>
    </source>
</reference>
<accession>A0ABD2YJY9</accession>
<dbReference type="PANTHER" id="PTHR46665:SF6">
    <property type="entry name" value="TRANSCRIPTION FACTOR BHLH92"/>
    <property type="match status" value="1"/>
</dbReference>
<proteinExistence type="predicted"/>
<sequence>MDEHFFQYYSQGDGDQVSWFGEFLPFPVINEHGSAFVKYARQPLHGFGSKGWTNDLGKNSTPNANKRMIEFLMKSWKTPVEAQRERNHKHMIDERMRRGDKNSVVQMATERVQELQRCKEELKNRKAELELALLAAENQDNEKNMEEAEIKLRVAHPSSGIDSMLEVLKCLKSTGTNTKAIQSTFSSQEFSAALQIEAKIGAEEVEKAVHKTLFEVEKKHGRPFFVRELRKQHLDVNVITKNTVGKKIQPTKPTPRLTKVDIL</sequence>
<organism evidence="2 3">
    <name type="scientific">Cinchona calisaya</name>
    <dbReference type="NCBI Taxonomy" id="153742"/>
    <lineage>
        <taxon>Eukaryota</taxon>
        <taxon>Viridiplantae</taxon>
        <taxon>Streptophyta</taxon>
        <taxon>Embryophyta</taxon>
        <taxon>Tracheophyta</taxon>
        <taxon>Spermatophyta</taxon>
        <taxon>Magnoliopsida</taxon>
        <taxon>eudicotyledons</taxon>
        <taxon>Gunneridae</taxon>
        <taxon>Pentapetalae</taxon>
        <taxon>asterids</taxon>
        <taxon>lamiids</taxon>
        <taxon>Gentianales</taxon>
        <taxon>Rubiaceae</taxon>
        <taxon>Cinchonoideae</taxon>
        <taxon>Cinchoneae</taxon>
        <taxon>Cinchona</taxon>
    </lineage>
</organism>
<evidence type="ECO:0000256" key="1">
    <source>
        <dbReference type="SAM" id="Coils"/>
    </source>
</evidence>
<gene>
    <name evidence="2" type="ORF">ACH5RR_033093</name>
</gene>
<dbReference type="EMBL" id="JBJUIK010000013">
    <property type="protein sequence ID" value="KAL3507711.1"/>
    <property type="molecule type" value="Genomic_DNA"/>
</dbReference>
<keyword evidence="3" id="KW-1185">Reference proteome</keyword>
<name>A0ABD2YJY9_9GENT</name>
<feature type="coiled-coil region" evidence="1">
    <location>
        <begin position="105"/>
        <end position="151"/>
    </location>
</feature>
<protein>
    <submittedName>
        <fullName evidence="2">Uncharacterized protein</fullName>
    </submittedName>
</protein>
<dbReference type="InterPro" id="IPR044658">
    <property type="entry name" value="bHLH92/bHLH041-like"/>
</dbReference>
<dbReference type="PANTHER" id="PTHR46665">
    <property type="entry name" value="TRANSCRIPTION FACTOR BHLH041-RELATED-RELATED"/>
    <property type="match status" value="1"/>
</dbReference>